<feature type="chain" id="PRO_5001578611" evidence="2">
    <location>
        <begin position="27"/>
        <end position="212"/>
    </location>
</feature>
<organism evidence="3">
    <name type="scientific">Saccharum hybrid cultivar R570</name>
    <dbReference type="NCBI Taxonomy" id="131158"/>
    <lineage>
        <taxon>Eukaryota</taxon>
        <taxon>Viridiplantae</taxon>
        <taxon>Streptophyta</taxon>
        <taxon>Embryophyta</taxon>
        <taxon>Tracheophyta</taxon>
        <taxon>Spermatophyta</taxon>
        <taxon>Magnoliopsida</taxon>
        <taxon>Liliopsida</taxon>
        <taxon>Poales</taxon>
        <taxon>Poaceae</taxon>
        <taxon>PACMAD clade</taxon>
        <taxon>Panicoideae</taxon>
        <taxon>Andropogonodae</taxon>
        <taxon>Andropogoneae</taxon>
        <taxon>Saccharinae</taxon>
        <taxon>Saccharum</taxon>
        <taxon>Saccharum officinarum species complex</taxon>
    </lineage>
</organism>
<feature type="signal peptide" evidence="2">
    <location>
        <begin position="1"/>
        <end position="26"/>
    </location>
</feature>
<dbReference type="EMBL" id="KF184733">
    <property type="protein sequence ID" value="AGT17121.1"/>
    <property type="molecule type" value="Genomic_DNA"/>
</dbReference>
<accession>A0A059Q380</accession>
<protein>
    <submittedName>
        <fullName evidence="3">Uncharacterized protein</fullName>
    </submittedName>
</protein>
<evidence type="ECO:0000313" key="3">
    <source>
        <dbReference type="EMBL" id="AGT17121.1"/>
    </source>
</evidence>
<dbReference type="AlphaFoldDB" id="A0A059Q380"/>
<keyword evidence="2" id="KW-0732">Signal</keyword>
<proteinExistence type="predicted"/>
<reference evidence="3" key="1">
    <citation type="submission" date="2013-05" db="EMBL/GenBank/DDBJ databases">
        <title>Building the sugarcane genome for biotechnology and identifying evolutionary trends.</title>
        <authorList>
            <person name="De Setta N."/>
            <person name="Monteiro-Vitorello C.B."/>
            <person name="Metcalfe C.J."/>
            <person name="Cruz G.M.Q."/>
            <person name="Del Bem L.E."/>
            <person name="Vicentini R."/>
            <person name="Nogueira F.T.S."/>
            <person name="Campos R.A."/>
            <person name="Nunes S.L."/>
            <person name="Turrini P.C.G."/>
            <person name="Vieira A.P."/>
            <person name="Cruz E.A.O."/>
            <person name="Correa T.C.S."/>
            <person name="Hotta C.T."/>
            <person name="de Mello-Varani A."/>
            <person name="Vautrin S."/>
            <person name="Trindade A.S."/>
            <person name="Vilela M.M."/>
            <person name="Horta C.L."/>
            <person name="Sato P.M."/>
            <person name="de Andrade R.F."/>
            <person name="Nishiyama M.Y."/>
            <person name="Cardoso-Silva C.B."/>
            <person name="Scortecci K.C."/>
            <person name="Garcia A.A.F."/>
            <person name="Carneiro M.S."/>
            <person name="Kim C."/>
            <person name="Paterson A.H."/>
            <person name="Berges H."/>
            <person name="D'Hont A."/>
            <person name="de-Souza A.P."/>
            <person name="Souza G.M."/>
            <person name="Vincentz M."/>
            <person name="Kitajima J.P."/>
            <person name="Van Sluys M.-A."/>
        </authorList>
    </citation>
    <scope>NUCLEOTIDE SEQUENCE</scope>
</reference>
<gene>
    <name evidence="3" type="ORF">SHCRBa_116_M17_R_30</name>
</gene>
<sequence length="212" mass="23751">MLHSSPAQSWKIIFLLLNLNLHYSRARRKRLNVSSDGHDDTSHGRSSDEQTLQVLKSRTKNKKVPLVDSSLSAPQHQEAQHDPDSDDATIGSMIRNVQNHQESSDNTNTKDCSPTISQHERTLLDTYPDDETIGSIFRSGKKKRLVTSNFSANIEDEESLRNINLHDETVASNITDASVKHGSDPVDDSGNTVEAELLDDFEVELDNHENNH</sequence>
<evidence type="ECO:0000256" key="1">
    <source>
        <dbReference type="SAM" id="MobiDB-lite"/>
    </source>
</evidence>
<name>A0A059Q380_9POAL</name>
<feature type="region of interest" description="Disordered" evidence="1">
    <location>
        <begin position="32"/>
        <end position="90"/>
    </location>
</feature>
<feature type="compositionally biased region" description="Basic and acidic residues" evidence="1">
    <location>
        <begin position="36"/>
        <end position="48"/>
    </location>
</feature>
<evidence type="ECO:0000256" key="2">
    <source>
        <dbReference type="SAM" id="SignalP"/>
    </source>
</evidence>